<dbReference type="Proteomes" id="UP001151699">
    <property type="component" value="Chromosome A"/>
</dbReference>
<gene>
    <name evidence="1" type="ORF">Bhyg_03287</name>
</gene>
<evidence type="ECO:0000313" key="1">
    <source>
        <dbReference type="EMBL" id="KAJ6648062.1"/>
    </source>
</evidence>
<keyword evidence="2" id="KW-1185">Reference proteome</keyword>
<dbReference type="EMBL" id="WJQU01000001">
    <property type="protein sequence ID" value="KAJ6648062.1"/>
    <property type="molecule type" value="Genomic_DNA"/>
</dbReference>
<proteinExistence type="predicted"/>
<organism evidence="1 2">
    <name type="scientific">Pseudolycoriella hygida</name>
    <dbReference type="NCBI Taxonomy" id="35572"/>
    <lineage>
        <taxon>Eukaryota</taxon>
        <taxon>Metazoa</taxon>
        <taxon>Ecdysozoa</taxon>
        <taxon>Arthropoda</taxon>
        <taxon>Hexapoda</taxon>
        <taxon>Insecta</taxon>
        <taxon>Pterygota</taxon>
        <taxon>Neoptera</taxon>
        <taxon>Endopterygota</taxon>
        <taxon>Diptera</taxon>
        <taxon>Nematocera</taxon>
        <taxon>Sciaroidea</taxon>
        <taxon>Sciaridae</taxon>
        <taxon>Pseudolycoriella</taxon>
    </lineage>
</organism>
<evidence type="ECO:0000313" key="2">
    <source>
        <dbReference type="Proteomes" id="UP001151699"/>
    </source>
</evidence>
<protein>
    <submittedName>
        <fullName evidence="1">Uncharacterized protein</fullName>
    </submittedName>
</protein>
<comment type="caution">
    <text evidence="1">The sequence shown here is derived from an EMBL/GenBank/DDBJ whole genome shotgun (WGS) entry which is preliminary data.</text>
</comment>
<dbReference type="OrthoDB" id="6516566at2759"/>
<sequence length="92" mass="9916">MTRWWWFRACNSSGRDNGEVLSSAHANGKSYCAANRNASPDGQTSLSQSNVLAAAQTLAMILQQSGNMAPSPDPITAGIINTWLETHLPEKI</sequence>
<accession>A0A9Q0ND13</accession>
<name>A0A9Q0ND13_9DIPT</name>
<dbReference type="AlphaFoldDB" id="A0A9Q0ND13"/>
<reference evidence="1" key="1">
    <citation type="submission" date="2022-07" db="EMBL/GenBank/DDBJ databases">
        <authorList>
            <person name="Trinca V."/>
            <person name="Uliana J.V.C."/>
            <person name="Torres T.T."/>
            <person name="Ward R.J."/>
            <person name="Monesi N."/>
        </authorList>
    </citation>
    <scope>NUCLEOTIDE SEQUENCE</scope>
    <source>
        <strain evidence="1">HSMRA1968</strain>
        <tissue evidence="1">Whole embryos</tissue>
    </source>
</reference>